<dbReference type="Pfam" id="PF04002">
    <property type="entry name" value="RadC"/>
    <property type="match status" value="1"/>
</dbReference>
<dbReference type="PROSITE" id="PS50249">
    <property type="entry name" value="MPN"/>
    <property type="match status" value="1"/>
</dbReference>
<dbReference type="EMBL" id="VSSQ01071497">
    <property type="protein sequence ID" value="MPN23093.1"/>
    <property type="molecule type" value="Genomic_DNA"/>
</dbReference>
<dbReference type="GO" id="GO:0046872">
    <property type="term" value="F:metal ion binding"/>
    <property type="evidence" value="ECO:0007669"/>
    <property type="project" value="UniProtKB-KW"/>
</dbReference>
<keyword evidence="2" id="KW-0479">Metal-binding</keyword>
<evidence type="ECO:0000313" key="7">
    <source>
        <dbReference type="EMBL" id="MPN23093.1"/>
    </source>
</evidence>
<dbReference type="PANTHER" id="PTHR30471">
    <property type="entry name" value="DNA REPAIR PROTEIN RADC"/>
    <property type="match status" value="1"/>
</dbReference>
<keyword evidence="3" id="KW-0378">Hydrolase</keyword>
<feature type="domain" description="MPN" evidence="6">
    <location>
        <begin position="1"/>
        <end position="97"/>
    </location>
</feature>
<accession>A0A645GH73</accession>
<name>A0A645GH73_9ZZZZ</name>
<dbReference type="InterPro" id="IPR025657">
    <property type="entry name" value="RadC_JAB"/>
</dbReference>
<dbReference type="GO" id="GO:0008237">
    <property type="term" value="F:metallopeptidase activity"/>
    <property type="evidence" value="ECO:0007669"/>
    <property type="project" value="UniProtKB-KW"/>
</dbReference>
<evidence type="ECO:0000256" key="1">
    <source>
        <dbReference type="ARBA" id="ARBA00022670"/>
    </source>
</evidence>
<dbReference type="GO" id="GO:0006508">
    <property type="term" value="P:proteolysis"/>
    <property type="evidence" value="ECO:0007669"/>
    <property type="project" value="UniProtKB-KW"/>
</dbReference>
<keyword evidence="5" id="KW-0482">Metalloprotease</keyword>
<dbReference type="InterPro" id="IPR020891">
    <property type="entry name" value="UPF0758_CS"/>
</dbReference>
<dbReference type="AlphaFoldDB" id="A0A645GH73"/>
<sequence length="97" mass="10490">MYLNRANRLIAKERLSKGGVSATVVDVKIVVKNALEKLASSIILVHNHPSGNPTPGDADKVQTKALHEAASMFDITLLDHLIIAGDTYFSFSDQGLM</sequence>
<evidence type="ECO:0000256" key="5">
    <source>
        <dbReference type="ARBA" id="ARBA00023049"/>
    </source>
</evidence>
<dbReference type="InterPro" id="IPR037518">
    <property type="entry name" value="MPN"/>
</dbReference>
<organism evidence="7">
    <name type="scientific">bioreactor metagenome</name>
    <dbReference type="NCBI Taxonomy" id="1076179"/>
    <lineage>
        <taxon>unclassified sequences</taxon>
        <taxon>metagenomes</taxon>
        <taxon>ecological metagenomes</taxon>
    </lineage>
</organism>
<dbReference type="PANTHER" id="PTHR30471:SF3">
    <property type="entry name" value="UPF0758 PROTEIN YEES-RELATED"/>
    <property type="match status" value="1"/>
</dbReference>
<evidence type="ECO:0000256" key="2">
    <source>
        <dbReference type="ARBA" id="ARBA00022723"/>
    </source>
</evidence>
<dbReference type="Gene3D" id="3.40.140.10">
    <property type="entry name" value="Cytidine Deaminase, domain 2"/>
    <property type="match status" value="1"/>
</dbReference>
<keyword evidence="4" id="KW-0862">Zinc</keyword>
<gene>
    <name evidence="7" type="ORF">SDC9_170478</name>
</gene>
<proteinExistence type="predicted"/>
<evidence type="ECO:0000256" key="3">
    <source>
        <dbReference type="ARBA" id="ARBA00022801"/>
    </source>
</evidence>
<dbReference type="PROSITE" id="PS01302">
    <property type="entry name" value="UPF0758"/>
    <property type="match status" value="1"/>
</dbReference>
<comment type="caution">
    <text evidence="7">The sequence shown here is derived from an EMBL/GenBank/DDBJ whole genome shotgun (WGS) entry which is preliminary data.</text>
</comment>
<reference evidence="7" key="1">
    <citation type="submission" date="2019-08" db="EMBL/GenBank/DDBJ databases">
        <authorList>
            <person name="Kucharzyk K."/>
            <person name="Murdoch R.W."/>
            <person name="Higgins S."/>
            <person name="Loffler F."/>
        </authorList>
    </citation>
    <scope>NUCLEOTIDE SEQUENCE</scope>
</reference>
<dbReference type="InterPro" id="IPR001405">
    <property type="entry name" value="UPF0758"/>
</dbReference>
<protein>
    <recommendedName>
        <fullName evidence="6">MPN domain-containing protein</fullName>
    </recommendedName>
</protein>
<dbReference type="CDD" id="cd08071">
    <property type="entry name" value="MPN_DUF2466"/>
    <property type="match status" value="1"/>
</dbReference>
<evidence type="ECO:0000256" key="4">
    <source>
        <dbReference type="ARBA" id="ARBA00022833"/>
    </source>
</evidence>
<evidence type="ECO:0000259" key="6">
    <source>
        <dbReference type="PROSITE" id="PS50249"/>
    </source>
</evidence>
<keyword evidence="1" id="KW-0645">Protease</keyword>